<dbReference type="InterPro" id="IPR008912">
    <property type="entry name" value="Uncharacterised_CoxE"/>
</dbReference>
<reference evidence="1 2" key="1">
    <citation type="submission" date="2023-05" db="EMBL/GenBank/DDBJ databases">
        <title>Draft genome sequence of Streptomyces sp. B-S-A6 isolated from a cave soil in Thailand.</title>
        <authorList>
            <person name="Chamroensaksri N."/>
            <person name="Muangham S."/>
        </authorList>
    </citation>
    <scope>NUCLEOTIDE SEQUENCE [LARGE SCALE GENOMIC DNA]</scope>
    <source>
        <strain evidence="1 2">B-S-A6</strain>
    </source>
</reference>
<dbReference type="PIRSF" id="PIRSF010256">
    <property type="entry name" value="CoxE_vWa"/>
    <property type="match status" value="1"/>
</dbReference>
<evidence type="ECO:0000313" key="1">
    <source>
        <dbReference type="EMBL" id="MDI3403740.1"/>
    </source>
</evidence>
<dbReference type="InterPro" id="IPR011195">
    <property type="entry name" value="UCP010256"/>
</dbReference>
<dbReference type="SUPFAM" id="SSF53300">
    <property type="entry name" value="vWA-like"/>
    <property type="match status" value="1"/>
</dbReference>
<evidence type="ECO:0000313" key="2">
    <source>
        <dbReference type="Proteomes" id="UP001223978"/>
    </source>
</evidence>
<dbReference type="InterPro" id="IPR036465">
    <property type="entry name" value="vWFA_dom_sf"/>
</dbReference>
<gene>
    <name evidence="1" type="ORF">QIS96_07865</name>
</gene>
<protein>
    <submittedName>
        <fullName evidence="1">VWA domain-containing protein</fullName>
    </submittedName>
</protein>
<comment type="caution">
    <text evidence="1">The sequence shown here is derived from an EMBL/GenBank/DDBJ whole genome shotgun (WGS) entry which is preliminary data.</text>
</comment>
<sequence length="461" mass="50236">MSALSGAGVAERLTGFVRALRDQGVRVGTGESVDAGLAVAALGLADRERLRAGLAATLLHGEGQRPVFDQVFDLYFPRTVGAPGDPSAAAEVPLDRDELRARLAAALAENDAAAMAQLAAQAVDSLGGYGESPGSDGWSAYQTLERLRPQTLLARVLAALREGQDERAGFTDRLTADEIRRRIEDFRGLVATEARRRVAERRGTDSIARRAVAPTADRVDFLVAHQGQLAELHRTVRPLARKLASRLAARRRRAARGRIDLRRTVRGSLSTGGVPMRPVLRRRRPGRPELVLLCDVSGSVAGFAQFTMLLVQALHDEFSKVRVFAFVNSVDEVTDLLDRGRADPEGLSARILSGAEVTRFHSSSDYGTALGEFAERYVSTLGRRACVFVLGDARTNRTPPNADALRHIRDRAQRVYWLNPERRALWDTGDSAASAYAEVVDMYECRTARQLGALIGRLVPV</sequence>
<name>A0ABT6S6U8_9ACTN</name>
<accession>A0ABT6S6U8</accession>
<dbReference type="Proteomes" id="UP001223978">
    <property type="component" value="Unassembled WGS sequence"/>
</dbReference>
<proteinExistence type="predicted"/>
<dbReference type="RefSeq" id="WP_282541689.1">
    <property type="nucleotide sequence ID" value="NZ_JASCIQ010000006.1"/>
</dbReference>
<dbReference type="Pfam" id="PF05762">
    <property type="entry name" value="VWA_CoxE"/>
    <property type="match status" value="1"/>
</dbReference>
<dbReference type="PANTHER" id="PTHR39338">
    <property type="entry name" value="BLL5662 PROTEIN-RELATED"/>
    <property type="match status" value="1"/>
</dbReference>
<dbReference type="EMBL" id="JASCIQ010000006">
    <property type="protein sequence ID" value="MDI3403740.1"/>
    <property type="molecule type" value="Genomic_DNA"/>
</dbReference>
<keyword evidence="2" id="KW-1185">Reference proteome</keyword>
<dbReference type="PANTHER" id="PTHR39338:SF5">
    <property type="entry name" value="BLR6139 PROTEIN"/>
    <property type="match status" value="1"/>
</dbReference>
<organism evidence="1 2">
    <name type="scientific">Streptomyces cavernicola</name>
    <dbReference type="NCBI Taxonomy" id="3043613"/>
    <lineage>
        <taxon>Bacteria</taxon>
        <taxon>Bacillati</taxon>
        <taxon>Actinomycetota</taxon>
        <taxon>Actinomycetes</taxon>
        <taxon>Kitasatosporales</taxon>
        <taxon>Streptomycetaceae</taxon>
        <taxon>Streptomyces</taxon>
    </lineage>
</organism>